<sequence>MSPLPSGGDRTSRIRQLNDMLRGLPIPPFGQLVITRSVNELPEDERVAVLDKVCWFDAFTPDNDPHGEHDFGAFEHNGTRYFWKIDYYDLAMEMLSPDPADPTVTSRVLTVMRADEY</sequence>
<dbReference type="AlphaFoldDB" id="A0A9X1NYX0"/>
<organism evidence="1 2">
    <name type="scientific">Rhizobium quercicola</name>
    <dbReference type="NCBI Taxonomy" id="2901226"/>
    <lineage>
        <taxon>Bacteria</taxon>
        <taxon>Pseudomonadati</taxon>
        <taxon>Pseudomonadota</taxon>
        <taxon>Alphaproteobacteria</taxon>
        <taxon>Hyphomicrobiales</taxon>
        <taxon>Rhizobiaceae</taxon>
        <taxon>Rhizobium/Agrobacterium group</taxon>
        <taxon>Rhizobium</taxon>
    </lineage>
</organism>
<keyword evidence="2" id="KW-1185">Reference proteome</keyword>
<reference evidence="1" key="1">
    <citation type="submission" date="2021-12" db="EMBL/GenBank/DDBJ databases">
        <authorList>
            <person name="Li Y."/>
        </authorList>
    </citation>
    <scope>NUCLEOTIDE SEQUENCE</scope>
    <source>
        <strain evidence="1">DKSPLA3</strain>
    </source>
</reference>
<dbReference type="EMBL" id="JAJOZR010000022">
    <property type="protein sequence ID" value="MCD7111813.1"/>
    <property type="molecule type" value="Genomic_DNA"/>
</dbReference>
<evidence type="ECO:0000313" key="2">
    <source>
        <dbReference type="Proteomes" id="UP001139089"/>
    </source>
</evidence>
<name>A0A9X1NYX0_9HYPH</name>
<dbReference type="RefSeq" id="WP_231816833.1">
    <property type="nucleotide sequence ID" value="NZ_JAJOZR010000022.1"/>
</dbReference>
<proteinExistence type="predicted"/>
<dbReference type="Pfam" id="PF12599">
    <property type="entry name" value="DUF3768"/>
    <property type="match status" value="1"/>
</dbReference>
<gene>
    <name evidence="1" type="ORF">LRX75_22560</name>
</gene>
<evidence type="ECO:0000313" key="1">
    <source>
        <dbReference type="EMBL" id="MCD7111813.1"/>
    </source>
</evidence>
<accession>A0A9X1NYX0</accession>
<protein>
    <submittedName>
        <fullName evidence="1">DUF3768 domain-containing protein</fullName>
    </submittedName>
</protein>
<comment type="caution">
    <text evidence="1">The sequence shown here is derived from an EMBL/GenBank/DDBJ whole genome shotgun (WGS) entry which is preliminary data.</text>
</comment>
<dbReference type="Proteomes" id="UP001139089">
    <property type="component" value="Unassembled WGS sequence"/>
</dbReference>
<dbReference type="InterPro" id="IPR022243">
    <property type="entry name" value="DUF3768"/>
</dbReference>